<evidence type="ECO:0000313" key="2">
    <source>
        <dbReference type="Proteomes" id="UP000505377"/>
    </source>
</evidence>
<reference evidence="1 2" key="1">
    <citation type="submission" date="2020-05" db="EMBL/GenBank/DDBJ databases">
        <authorList>
            <person name="Mo P."/>
        </authorList>
    </citation>
    <scope>NUCLEOTIDE SEQUENCE [LARGE SCALE GENOMIC DNA]</scope>
    <source>
        <strain evidence="1 2">Gen01</strain>
        <plasmid evidence="1 2">unnamed3</plasmid>
    </source>
</reference>
<gene>
    <name evidence="1" type="ORF">HOP40_35265</name>
</gene>
<dbReference type="KEGG" id="pbro:HOP40_35265"/>
<accession>A0A6M6JVH5</accession>
<dbReference type="EMBL" id="CP053567">
    <property type="protein sequence ID" value="QJY51243.1"/>
    <property type="molecule type" value="Genomic_DNA"/>
</dbReference>
<dbReference type="Proteomes" id="UP000505377">
    <property type="component" value="Plasmid unnamed3"/>
</dbReference>
<dbReference type="RefSeq" id="WP_172170165.1">
    <property type="nucleotide sequence ID" value="NZ_CP053567.1"/>
</dbReference>
<dbReference type="AlphaFoldDB" id="A0A6M6JVH5"/>
<name>A0A6M6JVH5_9PSEU</name>
<keyword evidence="2" id="KW-1185">Reference proteome</keyword>
<proteinExistence type="predicted"/>
<protein>
    <submittedName>
        <fullName evidence="1">DUF4236 domain-containing protein</fullName>
    </submittedName>
</protein>
<evidence type="ECO:0000313" key="1">
    <source>
        <dbReference type="EMBL" id="QJY51243.1"/>
    </source>
</evidence>
<organism evidence="1 2">
    <name type="scientific">Pseudonocardia broussonetiae</name>
    <dbReference type="NCBI Taxonomy" id="2736640"/>
    <lineage>
        <taxon>Bacteria</taxon>
        <taxon>Bacillati</taxon>
        <taxon>Actinomycetota</taxon>
        <taxon>Actinomycetes</taxon>
        <taxon>Pseudonocardiales</taxon>
        <taxon>Pseudonocardiaceae</taxon>
        <taxon>Pseudonocardia</taxon>
    </lineage>
</organism>
<geneLocation type="plasmid" evidence="1 2">
    <name>unnamed3</name>
</geneLocation>
<keyword evidence="1" id="KW-0614">Plasmid</keyword>
<sequence length="61" mass="7186">MKFRGRKTFWVGPLFFTFTQRGFTSWGVGVGRFRHNFTRSTTTVDTPGFGSVHHQHGRRRR</sequence>